<gene>
    <name evidence="6" type="ORF">GBAR_LOCUS7185</name>
</gene>
<evidence type="ECO:0000259" key="5">
    <source>
        <dbReference type="PROSITE" id="PS50893"/>
    </source>
</evidence>
<name>A0AA35RGG8_GEOBA</name>
<dbReference type="InterPro" id="IPR027417">
    <property type="entry name" value="P-loop_NTPase"/>
</dbReference>
<dbReference type="Proteomes" id="UP001174909">
    <property type="component" value="Unassembled WGS sequence"/>
</dbReference>
<feature type="domain" description="ABC transporter" evidence="5">
    <location>
        <begin position="2"/>
        <end position="231"/>
    </location>
</feature>
<reference evidence="6" key="1">
    <citation type="submission" date="2023-03" db="EMBL/GenBank/DDBJ databases">
        <authorList>
            <person name="Steffen K."/>
            <person name="Cardenas P."/>
        </authorList>
    </citation>
    <scope>NUCLEOTIDE SEQUENCE</scope>
</reference>
<proteinExistence type="inferred from homology"/>
<dbReference type="CDD" id="cd03230">
    <property type="entry name" value="ABC_DR_subfamily_A"/>
    <property type="match status" value="1"/>
</dbReference>
<comment type="similarity">
    <text evidence="1">Belongs to the ABC transporter superfamily.</text>
</comment>
<dbReference type="GO" id="GO:0005524">
    <property type="term" value="F:ATP binding"/>
    <property type="evidence" value="ECO:0007669"/>
    <property type="project" value="UniProtKB-KW"/>
</dbReference>
<dbReference type="InterPro" id="IPR003593">
    <property type="entry name" value="AAA+_ATPase"/>
</dbReference>
<dbReference type="InterPro" id="IPR003439">
    <property type="entry name" value="ABC_transporter-like_ATP-bd"/>
</dbReference>
<keyword evidence="4 6" id="KW-0067">ATP-binding</keyword>
<dbReference type="EMBL" id="CASHTH010001077">
    <property type="protein sequence ID" value="CAI8011053.1"/>
    <property type="molecule type" value="Genomic_DNA"/>
</dbReference>
<dbReference type="SUPFAM" id="SSF52540">
    <property type="entry name" value="P-loop containing nucleoside triphosphate hydrolases"/>
    <property type="match status" value="1"/>
</dbReference>
<sequence>MIEVQNVTKYYGQVRALHNVSFDVKPGEIVGLLGPNGSGKTTLMRILTGFFPPTEGKVLVAGHDVEKASLQMRRKLGYLPENVVLYPDMSVRAFLGFSARVKASKGTERRRQVARVLEECGLAHMARRQMGTLSKGYRQRVGLAQALLCEPEVLILDEPTIGLDPNQLIHMRELIRGLGGKTTVLLSSHILAEVAQVCHRVVIINTGQILAEDTPEGLSKRLQGATQTRIRVEGPAQEVQNALRALPGVSDVVSEEQEAEDLSGQMYVVLSEDRSVTHEIAKTVVNRGWQLQELNPVTAGLEELFVRLTKEEQRPAA</sequence>
<protein>
    <submittedName>
        <fullName evidence="6">Linearmycin resistance ATP-binding protein LnrL</fullName>
    </submittedName>
</protein>
<dbReference type="PANTHER" id="PTHR43335">
    <property type="entry name" value="ABC TRANSPORTER, ATP-BINDING PROTEIN"/>
    <property type="match status" value="1"/>
</dbReference>
<keyword evidence="7" id="KW-1185">Reference proteome</keyword>
<dbReference type="Pfam" id="PF00005">
    <property type="entry name" value="ABC_tran"/>
    <property type="match status" value="1"/>
</dbReference>
<evidence type="ECO:0000313" key="7">
    <source>
        <dbReference type="Proteomes" id="UP001174909"/>
    </source>
</evidence>
<dbReference type="GO" id="GO:0016887">
    <property type="term" value="F:ATP hydrolysis activity"/>
    <property type="evidence" value="ECO:0007669"/>
    <property type="project" value="InterPro"/>
</dbReference>
<dbReference type="PROSITE" id="PS50893">
    <property type="entry name" value="ABC_TRANSPORTER_2"/>
    <property type="match status" value="1"/>
</dbReference>
<accession>A0AA35RGG8</accession>
<evidence type="ECO:0000256" key="1">
    <source>
        <dbReference type="ARBA" id="ARBA00005417"/>
    </source>
</evidence>
<dbReference type="SMART" id="SM00382">
    <property type="entry name" value="AAA"/>
    <property type="match status" value="1"/>
</dbReference>
<organism evidence="6 7">
    <name type="scientific">Geodia barretti</name>
    <name type="common">Barrett's horny sponge</name>
    <dbReference type="NCBI Taxonomy" id="519541"/>
    <lineage>
        <taxon>Eukaryota</taxon>
        <taxon>Metazoa</taxon>
        <taxon>Porifera</taxon>
        <taxon>Demospongiae</taxon>
        <taxon>Heteroscleromorpha</taxon>
        <taxon>Tetractinellida</taxon>
        <taxon>Astrophorina</taxon>
        <taxon>Geodiidae</taxon>
        <taxon>Geodia</taxon>
    </lineage>
</organism>
<keyword evidence="2" id="KW-0813">Transport</keyword>
<evidence type="ECO:0000256" key="3">
    <source>
        <dbReference type="ARBA" id="ARBA00022741"/>
    </source>
</evidence>
<evidence type="ECO:0000256" key="2">
    <source>
        <dbReference type="ARBA" id="ARBA00022448"/>
    </source>
</evidence>
<evidence type="ECO:0000313" key="6">
    <source>
        <dbReference type="EMBL" id="CAI8011053.1"/>
    </source>
</evidence>
<dbReference type="Gene3D" id="3.40.50.300">
    <property type="entry name" value="P-loop containing nucleotide triphosphate hydrolases"/>
    <property type="match status" value="1"/>
</dbReference>
<keyword evidence="3" id="KW-0547">Nucleotide-binding</keyword>
<dbReference type="AlphaFoldDB" id="A0AA35RGG8"/>
<comment type="caution">
    <text evidence="6">The sequence shown here is derived from an EMBL/GenBank/DDBJ whole genome shotgun (WGS) entry which is preliminary data.</text>
</comment>
<evidence type="ECO:0000256" key="4">
    <source>
        <dbReference type="ARBA" id="ARBA00022840"/>
    </source>
</evidence>